<dbReference type="RefSeq" id="WP_167802362.1">
    <property type="nucleotide sequence ID" value="NZ_JAKEYK010000015.1"/>
</dbReference>
<feature type="domain" description="PRD" evidence="2">
    <location>
        <begin position="171"/>
        <end position="278"/>
    </location>
</feature>
<keyword evidence="1" id="KW-0677">Repeat</keyword>
<reference evidence="3" key="1">
    <citation type="submission" date="2022-01" db="EMBL/GenBank/DDBJ databases">
        <title>VMRC isolate genome collection.</title>
        <authorList>
            <person name="France M."/>
            <person name="Rutt L."/>
            <person name="Humphrys M."/>
            <person name="Ravel J."/>
        </authorList>
    </citation>
    <scope>NUCLEOTIDE SEQUENCE</scope>
    <source>
        <strain evidence="3">C0127B5</strain>
    </source>
</reference>
<feature type="domain" description="PRD" evidence="2">
    <location>
        <begin position="65"/>
        <end position="170"/>
    </location>
</feature>
<dbReference type="GO" id="GO:0006355">
    <property type="term" value="P:regulation of DNA-templated transcription"/>
    <property type="evidence" value="ECO:0007669"/>
    <property type="project" value="InterPro"/>
</dbReference>
<dbReference type="Pfam" id="PF03123">
    <property type="entry name" value="CAT_RBD"/>
    <property type="match status" value="1"/>
</dbReference>
<dbReference type="PROSITE" id="PS51372">
    <property type="entry name" value="PRD_2"/>
    <property type="match status" value="2"/>
</dbReference>
<dbReference type="PANTHER" id="PTHR30185:SF15">
    <property type="entry name" value="CRYPTIC BETA-GLUCOSIDE BGL OPERON ANTITERMINATOR"/>
    <property type="match status" value="1"/>
</dbReference>
<dbReference type="GO" id="GO:0003723">
    <property type="term" value="F:RNA binding"/>
    <property type="evidence" value="ECO:0007669"/>
    <property type="project" value="InterPro"/>
</dbReference>
<dbReference type="InterPro" id="IPR050661">
    <property type="entry name" value="BglG_antiterminators"/>
</dbReference>
<proteinExistence type="predicted"/>
<evidence type="ECO:0000313" key="4">
    <source>
        <dbReference type="Proteomes" id="UP001213015"/>
    </source>
</evidence>
<dbReference type="SUPFAM" id="SSF63520">
    <property type="entry name" value="PTS-regulatory domain, PRD"/>
    <property type="match status" value="2"/>
</dbReference>
<comment type="caution">
    <text evidence="3">The sequence shown here is derived from an EMBL/GenBank/DDBJ whole genome shotgun (WGS) entry which is preliminary data.</text>
</comment>
<sequence length="278" mass="32180">MIILKVLNNNVVLTQDKNRIPVIVMGSGIAFQKRAGDKVEKEKIERIFKQDKSTNASAIEEAIKEIPPLYFDIANQILNFAQEKLDQKLDNNLFLALMDHIYFAVQRYKKGMLIPNKLQEEIKLLYKKEFKIGMVARNFINKNLNIELPEDEAGFIALHLVNANASADIDETIQVTNLIKEIVDLISKHLEMKLNVESLSYYRLVTHLKFFCISVVEKDVRPDLGMRDLYLMVKKSYPVSFKCVNLISELLLVKYNYVVNDDEKAYLAIHIERIRNES</sequence>
<dbReference type="Gene3D" id="1.10.1790.10">
    <property type="entry name" value="PRD domain"/>
    <property type="match status" value="2"/>
</dbReference>
<dbReference type="AlphaFoldDB" id="A0AAP3GXW6"/>
<name>A0AAP3GXW6_9LACO</name>
<dbReference type="Gene3D" id="2.30.24.10">
    <property type="entry name" value="CAT RNA-binding domain"/>
    <property type="match status" value="1"/>
</dbReference>
<dbReference type="InterPro" id="IPR036650">
    <property type="entry name" value="CAT_RNA-bd_dom_sf"/>
</dbReference>
<dbReference type="Pfam" id="PF00874">
    <property type="entry name" value="PRD"/>
    <property type="match status" value="2"/>
</dbReference>
<dbReference type="NCBIfam" id="NF046042">
    <property type="entry name" value="LicT"/>
    <property type="match status" value="1"/>
</dbReference>
<dbReference type="PANTHER" id="PTHR30185">
    <property type="entry name" value="CRYPTIC BETA-GLUCOSIDE BGL OPERON ANTITERMINATOR"/>
    <property type="match status" value="1"/>
</dbReference>
<dbReference type="Proteomes" id="UP001213015">
    <property type="component" value="Unassembled WGS sequence"/>
</dbReference>
<evidence type="ECO:0000259" key="2">
    <source>
        <dbReference type="PROSITE" id="PS51372"/>
    </source>
</evidence>
<dbReference type="InterPro" id="IPR036634">
    <property type="entry name" value="PRD_sf"/>
</dbReference>
<dbReference type="InterPro" id="IPR004341">
    <property type="entry name" value="CAT_RNA-bd_dom"/>
</dbReference>
<organism evidence="3 4">
    <name type="scientific">Lactobacillus mulieris</name>
    <dbReference type="NCBI Taxonomy" id="2508708"/>
    <lineage>
        <taxon>Bacteria</taxon>
        <taxon>Bacillati</taxon>
        <taxon>Bacillota</taxon>
        <taxon>Bacilli</taxon>
        <taxon>Lactobacillales</taxon>
        <taxon>Lactobacillaceae</taxon>
        <taxon>Lactobacillus</taxon>
    </lineage>
</organism>
<evidence type="ECO:0000256" key="1">
    <source>
        <dbReference type="ARBA" id="ARBA00022737"/>
    </source>
</evidence>
<dbReference type="EMBL" id="JAKHLF010000020">
    <property type="protein sequence ID" value="MCZ3845485.1"/>
    <property type="molecule type" value="Genomic_DNA"/>
</dbReference>
<gene>
    <name evidence="3" type="ORF">L2422_08285</name>
</gene>
<evidence type="ECO:0000313" key="3">
    <source>
        <dbReference type="EMBL" id="MCZ3845485.1"/>
    </source>
</evidence>
<accession>A0AAP3GXW6</accession>
<protein>
    <submittedName>
        <fullName evidence="3">PRD domain-containing protein</fullName>
    </submittedName>
</protein>
<dbReference type="SUPFAM" id="SSF50151">
    <property type="entry name" value="SacY-like RNA-binding domain"/>
    <property type="match status" value="1"/>
</dbReference>
<dbReference type="InterPro" id="IPR011608">
    <property type="entry name" value="PRD"/>
</dbReference>
<dbReference type="SMART" id="SM01061">
    <property type="entry name" value="CAT_RBD"/>
    <property type="match status" value="1"/>
</dbReference>